<dbReference type="EMBL" id="AP027925">
    <property type="protein sequence ID" value="BED92360.1"/>
    <property type="molecule type" value="Genomic_DNA"/>
</dbReference>
<comment type="catalytic activity">
    <reaction evidence="5">
        <text>acetate + ATP = acetyl phosphate + ADP</text>
        <dbReference type="Rhea" id="RHEA:11352"/>
        <dbReference type="ChEBI" id="CHEBI:22191"/>
        <dbReference type="ChEBI" id="CHEBI:30089"/>
        <dbReference type="ChEBI" id="CHEBI:30616"/>
        <dbReference type="ChEBI" id="CHEBI:456216"/>
        <dbReference type="EC" id="2.7.2.1"/>
    </reaction>
</comment>
<evidence type="ECO:0000256" key="5">
    <source>
        <dbReference type="HAMAP-Rule" id="MF_00020"/>
    </source>
</evidence>
<dbReference type="SUPFAM" id="SSF53067">
    <property type="entry name" value="Actin-like ATPase domain"/>
    <property type="match status" value="2"/>
</dbReference>
<evidence type="ECO:0000256" key="3">
    <source>
        <dbReference type="ARBA" id="ARBA00022777"/>
    </source>
</evidence>
<proteinExistence type="inferred from homology"/>
<feature type="binding site" evidence="5">
    <location>
        <begin position="213"/>
        <end position="217"/>
    </location>
    <ligand>
        <name>ATP</name>
        <dbReference type="ChEBI" id="CHEBI:30616"/>
    </ligand>
</feature>
<dbReference type="GO" id="GO:0006083">
    <property type="term" value="P:acetate metabolic process"/>
    <property type="evidence" value="ECO:0007669"/>
    <property type="project" value="TreeGrafter"/>
</dbReference>
<keyword evidence="3 5" id="KW-0418">Kinase</keyword>
<dbReference type="PRINTS" id="PR00471">
    <property type="entry name" value="ACETATEKNASE"/>
</dbReference>
<keyword evidence="5" id="KW-0460">Magnesium</keyword>
<dbReference type="Proteomes" id="UP001335720">
    <property type="component" value="Chromosome"/>
</dbReference>
<protein>
    <recommendedName>
        <fullName evidence="5">Acetate kinase</fullName>
        <ecNumber evidence="5">2.7.2.1</ecNumber>
    </recommendedName>
    <alternativeName>
        <fullName evidence="5">Acetokinase</fullName>
    </alternativeName>
</protein>
<dbReference type="GO" id="GO:0000287">
    <property type="term" value="F:magnesium ion binding"/>
    <property type="evidence" value="ECO:0007669"/>
    <property type="project" value="UniProtKB-UniRule"/>
</dbReference>
<feature type="binding site" evidence="5">
    <location>
        <position position="12"/>
    </location>
    <ligand>
        <name>Mg(2+)</name>
        <dbReference type="ChEBI" id="CHEBI:18420"/>
    </ligand>
</feature>
<dbReference type="GO" id="GO:0005524">
    <property type="term" value="F:ATP binding"/>
    <property type="evidence" value="ECO:0007669"/>
    <property type="project" value="UniProtKB-KW"/>
</dbReference>
<dbReference type="PIRSF" id="PIRSF000722">
    <property type="entry name" value="Acetate_prop_kin"/>
    <property type="match status" value="1"/>
</dbReference>
<comment type="cofactor">
    <cofactor evidence="5">
        <name>Mg(2+)</name>
        <dbReference type="ChEBI" id="CHEBI:18420"/>
    </cofactor>
    <cofactor evidence="5">
        <name>Mn(2+)</name>
        <dbReference type="ChEBI" id="CHEBI:29035"/>
    </cofactor>
    <text evidence="5">Mg(2+). Can also accept Mn(2+).</text>
</comment>
<dbReference type="GO" id="GO:0005737">
    <property type="term" value="C:cytoplasm"/>
    <property type="evidence" value="ECO:0007669"/>
    <property type="project" value="UniProtKB-SubCell"/>
</dbReference>
<keyword evidence="5" id="KW-0963">Cytoplasm</keyword>
<evidence type="ECO:0000313" key="7">
    <source>
        <dbReference type="EMBL" id="BED92360.1"/>
    </source>
</evidence>
<dbReference type="EC" id="2.7.2.1" evidence="5"/>
<organism evidence="7">
    <name type="scientific">Candidatus Paraimprobicoccus trichonymphae</name>
    <dbReference type="NCBI Taxonomy" id="3033793"/>
    <lineage>
        <taxon>Bacteria</taxon>
        <taxon>Bacillati</taxon>
        <taxon>Bacillota</taxon>
        <taxon>Clostridia</taxon>
        <taxon>Candidatus Paraimprobicoccus</taxon>
    </lineage>
</organism>
<dbReference type="InterPro" id="IPR004372">
    <property type="entry name" value="Ac/propionate_kinase"/>
</dbReference>
<feature type="binding site" evidence="5">
    <location>
        <position position="390"/>
    </location>
    <ligand>
        <name>Mg(2+)</name>
        <dbReference type="ChEBI" id="CHEBI:18420"/>
    </ligand>
</feature>
<dbReference type="HAMAP" id="MF_00020">
    <property type="entry name" value="Acetate_kinase"/>
    <property type="match status" value="1"/>
</dbReference>
<evidence type="ECO:0000256" key="1">
    <source>
        <dbReference type="ARBA" id="ARBA00022679"/>
    </source>
</evidence>
<feature type="active site" description="Proton donor/acceptor" evidence="5">
    <location>
        <position position="153"/>
    </location>
</feature>
<evidence type="ECO:0000256" key="2">
    <source>
        <dbReference type="ARBA" id="ARBA00022741"/>
    </source>
</evidence>
<dbReference type="Pfam" id="PF00871">
    <property type="entry name" value="Acetate_kinase"/>
    <property type="match status" value="1"/>
</dbReference>
<feature type="binding site" evidence="5">
    <location>
        <position position="96"/>
    </location>
    <ligand>
        <name>substrate</name>
    </ligand>
</feature>
<feature type="site" description="Transition state stabilizer" evidence="5">
    <location>
        <position position="246"/>
    </location>
</feature>
<evidence type="ECO:0000256" key="6">
    <source>
        <dbReference type="RuleBase" id="RU003835"/>
    </source>
</evidence>
<keyword evidence="2 5" id="KW-0547">Nucleotide-binding</keyword>
<keyword evidence="4 5" id="KW-0067">ATP-binding</keyword>
<sequence>MGVIFIKFFVINSGSSTLKYKIFDENKNCLLKGTFDNLNSDKLVNVTQENYNKKIYKENFRSDDYHHIFNKVKDLILDSNFGVINNLEEISAVGHRVVHGGTFFKNSVIITKTVEGEIEKLVELAPLHNRANLNGILACEKIFKNIPQIAVFDTNFYSKLPEISYILGIPYEYYEKYNIRKYGFHGISHKYVIEKYSEMSGKDTKNLKIISCHLGNGSSITAVNNNKVVDTSMEFTPLGGFIMGTRSGSIDPSIVTYLAKKENLDFSEIENILNKKSGLLGISGISSDKRLIMSSLESNKRAKLAFDIFIYQITKYIGGYITLLKGLDVLIFTGGIGENQYLHREKIGENLGFLNLNLNQKLNKITVLGREGKISSDNSKIDVFVISTNEELAILNEILKLII</sequence>
<dbReference type="GO" id="GO:0008776">
    <property type="term" value="F:acetate kinase activity"/>
    <property type="evidence" value="ECO:0007669"/>
    <property type="project" value="UniProtKB-UniRule"/>
</dbReference>
<comment type="subunit">
    <text evidence="5">Homodimer.</text>
</comment>
<gene>
    <name evidence="5" type="primary">ackA</name>
    <name evidence="7" type="ORF">RsTaC01_0057</name>
</gene>
<comment type="pathway">
    <text evidence="5">Metabolic intermediate biosynthesis; acetyl-CoA biosynthesis; acetyl-CoA from acetate: step 1/2.</text>
</comment>
<dbReference type="PANTHER" id="PTHR21060">
    <property type="entry name" value="ACETATE KINASE"/>
    <property type="match status" value="1"/>
</dbReference>
<name>A0AA48IBC3_9FIRM</name>
<comment type="function">
    <text evidence="5">Catalyzes the formation of acetyl phosphate from acetate and ATP. Can also catalyze the reverse reaction.</text>
</comment>
<feature type="site" description="Transition state stabilizer" evidence="5">
    <location>
        <position position="185"/>
    </location>
</feature>
<accession>A0AA48IBC3</accession>
<dbReference type="InterPro" id="IPR000890">
    <property type="entry name" value="Aliphatic_acid_kin_short-chain"/>
</dbReference>
<dbReference type="InterPro" id="IPR043129">
    <property type="entry name" value="ATPase_NBD"/>
</dbReference>
<keyword evidence="1 5" id="KW-0808">Transferase</keyword>
<dbReference type="KEGG" id="ptrh:RsTaC01_0057"/>
<dbReference type="PANTHER" id="PTHR21060:SF15">
    <property type="entry name" value="ACETATE KINASE-RELATED"/>
    <property type="match status" value="1"/>
</dbReference>
<feature type="binding site" evidence="5">
    <location>
        <position position="19"/>
    </location>
    <ligand>
        <name>ATP</name>
        <dbReference type="ChEBI" id="CHEBI:30616"/>
    </ligand>
</feature>
<feature type="binding site" evidence="5">
    <location>
        <begin position="288"/>
        <end position="290"/>
    </location>
    <ligand>
        <name>ATP</name>
        <dbReference type="ChEBI" id="CHEBI:30616"/>
    </ligand>
</feature>
<reference evidence="7" key="1">
    <citation type="journal article" date="2023" name="ISME J.">
        <title>Emergence of putative energy parasites within Clostridia revealed by genome analysis of a novel endosymbiotic clade.</title>
        <authorList>
            <person name="Takahashi K."/>
            <person name="Kuwahara H."/>
            <person name="Horikawa Y."/>
            <person name="Izawa K."/>
            <person name="Kato D."/>
            <person name="Inagaki T."/>
            <person name="Yuki M."/>
            <person name="Ohkuma M."/>
            <person name="Hongoh Y."/>
        </authorList>
    </citation>
    <scope>NUCLEOTIDE SEQUENCE</scope>
    <source>
        <strain evidence="7">RsTa-C01</strain>
    </source>
</reference>
<dbReference type="NCBIfam" id="TIGR00016">
    <property type="entry name" value="ackA"/>
    <property type="match status" value="1"/>
</dbReference>
<evidence type="ECO:0000256" key="4">
    <source>
        <dbReference type="ARBA" id="ARBA00022840"/>
    </source>
</evidence>
<comment type="similarity">
    <text evidence="5 6">Belongs to the acetokinase family.</text>
</comment>
<feature type="binding site" evidence="5">
    <location>
        <begin position="335"/>
        <end position="339"/>
    </location>
    <ligand>
        <name>ATP</name>
        <dbReference type="ChEBI" id="CHEBI:30616"/>
    </ligand>
</feature>
<dbReference type="GO" id="GO:0006085">
    <property type="term" value="P:acetyl-CoA biosynthetic process"/>
    <property type="evidence" value="ECO:0007669"/>
    <property type="project" value="UniProtKB-UniRule"/>
</dbReference>
<comment type="subcellular location">
    <subcellularLocation>
        <location evidence="5">Cytoplasm</location>
    </subcellularLocation>
</comment>
<keyword evidence="5" id="KW-0479">Metal-binding</keyword>
<dbReference type="AlphaFoldDB" id="A0AA48IBC3"/>
<dbReference type="Gene3D" id="3.30.420.40">
    <property type="match status" value="2"/>
</dbReference>